<reference evidence="2 3" key="1">
    <citation type="submission" date="2018-06" db="EMBL/GenBank/DDBJ databases">
        <title>Extensive metabolic versatility and redundancy in microbially diverse, dynamic hydrothermal sediments.</title>
        <authorList>
            <person name="Dombrowski N."/>
            <person name="Teske A."/>
            <person name="Baker B.J."/>
        </authorList>
    </citation>
    <scope>NUCLEOTIDE SEQUENCE [LARGE SCALE GENOMIC DNA]</scope>
    <source>
        <strain evidence="2">B9_G13</strain>
    </source>
</reference>
<dbReference type="AlphaFoldDB" id="A0A497JFT3"/>
<comment type="caution">
    <text evidence="2">The sequence shown here is derived from an EMBL/GenBank/DDBJ whole genome shotgun (WGS) entry which is preliminary data.</text>
</comment>
<gene>
    <name evidence="2" type="ORF">DRO07_01950</name>
</gene>
<organism evidence="2 3">
    <name type="scientific">Candidatus Iainarchaeum sp</name>
    <dbReference type="NCBI Taxonomy" id="3101447"/>
    <lineage>
        <taxon>Archaea</taxon>
        <taxon>Candidatus Iainarchaeota</taxon>
        <taxon>Candidatus Iainarchaeia</taxon>
        <taxon>Candidatus Iainarchaeales</taxon>
        <taxon>Candidatus Iainarchaeaceae</taxon>
        <taxon>Candidatus Iainarchaeum</taxon>
    </lineage>
</organism>
<keyword evidence="1" id="KW-0812">Transmembrane</keyword>
<name>A0A497JFT3_9ARCH</name>
<evidence type="ECO:0000256" key="1">
    <source>
        <dbReference type="SAM" id="Phobius"/>
    </source>
</evidence>
<proteinExistence type="predicted"/>
<dbReference type="EMBL" id="QMWO01000061">
    <property type="protein sequence ID" value="RLG69615.1"/>
    <property type="molecule type" value="Genomic_DNA"/>
</dbReference>
<evidence type="ECO:0000313" key="2">
    <source>
        <dbReference type="EMBL" id="RLG69615.1"/>
    </source>
</evidence>
<protein>
    <recommendedName>
        <fullName evidence="4">Class III signal peptide-containing protein</fullName>
    </recommendedName>
</protein>
<evidence type="ECO:0008006" key="4">
    <source>
        <dbReference type="Google" id="ProtNLM"/>
    </source>
</evidence>
<dbReference type="InterPro" id="IPR007166">
    <property type="entry name" value="Class3_signal_pept_motif"/>
</dbReference>
<keyword evidence="1" id="KW-0472">Membrane</keyword>
<dbReference type="Pfam" id="PF04021">
    <property type="entry name" value="Class_IIIsignal"/>
    <property type="match status" value="1"/>
</dbReference>
<evidence type="ECO:0000313" key="3">
    <source>
        <dbReference type="Proteomes" id="UP000277633"/>
    </source>
</evidence>
<feature type="transmembrane region" description="Helical" evidence="1">
    <location>
        <begin position="12"/>
        <end position="30"/>
    </location>
</feature>
<dbReference type="Proteomes" id="UP000277633">
    <property type="component" value="Unassembled WGS sequence"/>
</dbReference>
<sequence>MINKGQGALEYLILIGAAVLIATVVIYFLVGSVTSQKCQTAKAQWELQCNQIMLEEQCEGNMGDIYDGYAGNECEWDSTNAKCVLKAGVLPPECS</sequence>
<accession>A0A497JFT3</accession>
<keyword evidence="1" id="KW-1133">Transmembrane helix</keyword>